<dbReference type="EMBL" id="JAINUF010000003">
    <property type="protein sequence ID" value="KAJ8368456.1"/>
    <property type="molecule type" value="Genomic_DNA"/>
</dbReference>
<dbReference type="InterPro" id="IPR043160">
    <property type="entry name" value="Dynein_C_barrel"/>
</dbReference>
<dbReference type="Gene3D" id="3.40.50.300">
    <property type="entry name" value="P-loop containing nucleotide triphosphate hydrolases"/>
    <property type="match status" value="6"/>
</dbReference>
<dbReference type="Gene3D" id="1.20.920.30">
    <property type="match status" value="1"/>
</dbReference>
<feature type="compositionally biased region" description="Low complexity" evidence="12">
    <location>
        <begin position="2658"/>
        <end position="2668"/>
    </location>
</feature>
<dbReference type="InterPro" id="IPR041658">
    <property type="entry name" value="AAA_lid_11"/>
</dbReference>
<dbReference type="InterPro" id="IPR024317">
    <property type="entry name" value="Dynein_heavy_chain_D4_dom"/>
</dbReference>
<dbReference type="Gene3D" id="1.20.920.20">
    <property type="match status" value="1"/>
</dbReference>
<feature type="region of interest" description="Disordered" evidence="12">
    <location>
        <begin position="2015"/>
        <end position="2041"/>
    </location>
</feature>
<reference evidence="14" key="1">
    <citation type="journal article" date="2023" name="Science">
        <title>Genome structures resolve the early diversification of teleost fishes.</title>
        <authorList>
            <person name="Parey E."/>
            <person name="Louis A."/>
            <person name="Montfort J."/>
            <person name="Bouchez O."/>
            <person name="Roques C."/>
            <person name="Iampietro C."/>
            <person name="Lluch J."/>
            <person name="Castinel A."/>
            <person name="Donnadieu C."/>
            <person name="Desvignes T."/>
            <person name="Floi Bucao C."/>
            <person name="Jouanno E."/>
            <person name="Wen M."/>
            <person name="Mejri S."/>
            <person name="Dirks R."/>
            <person name="Jansen H."/>
            <person name="Henkel C."/>
            <person name="Chen W.J."/>
            <person name="Zahm M."/>
            <person name="Cabau C."/>
            <person name="Klopp C."/>
            <person name="Thompson A.W."/>
            <person name="Robinson-Rechavi M."/>
            <person name="Braasch I."/>
            <person name="Lecointre G."/>
            <person name="Bobe J."/>
            <person name="Postlethwait J.H."/>
            <person name="Berthelot C."/>
            <person name="Roest Crollius H."/>
            <person name="Guiguen Y."/>
        </authorList>
    </citation>
    <scope>NUCLEOTIDE SEQUENCE</scope>
    <source>
        <strain evidence="14">WJC10195</strain>
    </source>
</reference>
<feature type="coiled-coil region" evidence="11">
    <location>
        <begin position="3336"/>
        <end position="3391"/>
    </location>
</feature>
<feature type="domain" description="AAA+ ATPase" evidence="13">
    <location>
        <begin position="2336"/>
        <end position="2487"/>
    </location>
</feature>
<keyword evidence="7" id="KW-0243">Dynein</keyword>
<keyword evidence="6" id="KW-0067">ATP-binding</keyword>
<dbReference type="InterPro" id="IPR027417">
    <property type="entry name" value="P-loop_NTPase"/>
</dbReference>
<dbReference type="PANTHER" id="PTHR45703">
    <property type="entry name" value="DYNEIN HEAVY CHAIN"/>
    <property type="match status" value="1"/>
</dbReference>
<dbReference type="InterPro" id="IPR026983">
    <property type="entry name" value="DHC"/>
</dbReference>
<dbReference type="InterPro" id="IPR043157">
    <property type="entry name" value="Dynein_AAA1S"/>
</dbReference>
<dbReference type="Pfam" id="PF12775">
    <property type="entry name" value="AAA_7"/>
    <property type="match status" value="1"/>
</dbReference>
<dbReference type="InterPro" id="IPR003593">
    <property type="entry name" value="AAA+_ATPase"/>
</dbReference>
<dbReference type="InterPro" id="IPR042219">
    <property type="entry name" value="AAA_lid_11_sf"/>
</dbReference>
<feature type="coiled-coil region" evidence="11">
    <location>
        <begin position="3123"/>
        <end position="3206"/>
    </location>
</feature>
<dbReference type="Gene3D" id="1.10.287.2620">
    <property type="match status" value="1"/>
</dbReference>
<feature type="compositionally biased region" description="Acidic residues" evidence="12">
    <location>
        <begin position="2701"/>
        <end position="2716"/>
    </location>
</feature>
<keyword evidence="3" id="KW-0963">Cytoplasm</keyword>
<keyword evidence="15" id="KW-1185">Reference proteome</keyword>
<sequence>MPSPKRDVQHGAPIVPRRTTRPALPAKSSNQKNPEPQPGRPLSPMRFSSVPPALSTAALPRLVAEMGPDVAAGDCFWLEGPQMMASALGVHIPLSTIQLSCEESAVESVSDEDMTVEQEKPTAILNTARKTELRLEPLTAMEVVDIFMKKKHLGKLQFVHLKAMESGAYRPYDLRVVPHDRAGPEHYIFSPSSVLHVRDGCSVGFQTLGEWHREALLWNILQGLPFFRDFLLLKAFTRWRRNMRRNLLRHARGLLQEQLLIAVPQFREALLQVSRLIEELKMVQWLPQDDSQTYTLQDFHSALMRKTKESQALLEKFLQYRSLILNMVQEDSYRAQQDLQQQVEQVQLNRPSQPPHLQRAHRDHLRQNLAQAESALQRLGNMAALVNHMTVQGLVTVAHREVTEFIRNVVTRSRPQQNSLFLTELVFGAEGELVLVAPVHLFQEALQGALGSVADSVLQVFDDGLSGSKDWTAPHPTLPSDNGVSGTTDPWGRKSELRQLMPRPVSPAKLVLPNASTPRVEGQRLRGHYYPLSRQSLEWQLSVSVGEQQAQRDLARIAQEALQEVERLCDSYSWLGDVHLSCRQWSSASLEAMRGWPSHRYREHIQRVRAWAERLHTLPACFTASNRLIAVRCSHIREKIAPQLASMEEEVLTLLQEEVRRRSEALVSELKTAADWLRAEPTDLIGFLQYASRVKECERLHGDLQDQRQYLQSLRETLRLNSKSMSPKEAVLEVQVQDNWNHFLPLLHRAGETVRRHTPSMTDTLDTTFSSLVEELQGLVSQATSGPYTDPSQENALMVAQLQSIYSQFCTVAGQLEHMKETGLIIKDGGKPQDISLVAEERQKLEDRKGLWELLSVSASYIHEWRQQLFSKFVVLRAQEKVDRWLQQAVLLERTVPPCDMVLKHVLQLLEGFSQQLPLLAELSSPALRHKHWRNIFKGMGLLHTPEWGMTVADLLSTNPLGHQNIISKVCQEARAEVDMEQAFRKLQQGWEGTLFRLANFLLTVWQDEEARAEPVSGRTTPDHAAKHSPRARQSRDSGTFIVIGLEALLSQTKGSVMTLSRTLLSPHVVEFRQEAERWVQQLQELEELLDTWKRYQLKWTYLSKIFHEFGVMTQKPELYQQFLPVDETYREMIQTMSKDPRVLNFVQLGHGQPGLRALLTEGLSAMEGISAQVLHLLDGPRDQFPRLCFLGDGEVMELLSLHPTPSSMLPLVRKCFQGVEELEIAYSVKETPEEEEDLPSTQPWVKGVFGGLGERVPFLCPVEPSLDRLAWLCQLEQQLHCAMVQLMADCAVARQRCQGQEGGKDSNQDQVQSQEGDTKIRDTLSLDPQHPCVLLSSAEQDGMKDLSEVKKSPSLWDLISGFPLQCLLVVEEALWCKDVWRAFLSPAPTKRVLLKAHYNSKLQGLCQVIRDMSVGRSERSVGSRRVAAALRAMVLLSIKHSQQLSGLMELKCELESSFEWQRLMKYHLSADDHSGSDGLTGVPVDGDSMELSCYVDILSSRLAYGYEYLSPEHWTMVNTIPSDRATLGILLALTCYRCGFVTGPRMSGKTETVVHLGQALGRHVVTLHCCLETSAGIVLQMLLGALQTGAWLLLDSADSMSQGTLSLLGQYLSDIHHCFSFLLSSKQQQPGKSETEQHEQTAMPRDSSEGSTESVELRITIAGKTVSSKPGYGCILLSSTRQAIEVPENLRMATRPVSLVQPDYRVIAEATLSASGFSEAASMSRRLVSLFSLAKDSACLPESICAGPTSWLVLLNRVLTFAGKLLNQSLREKWEKDKVLDGDPEAQKQLLDMVLRAPEGLEGRSKGTRAAKFRRANQSVVVLQAIAEEQAVIKAVTLAVASVIVDPRKTCHFHTIFEEIFPGSRCPPYHLQAAEKKRQDALMAAVVEELQEAGLHPSPCALATAMSLYQAMKLSQAVVLVGLTGSGKTTCYRALAGALRKLAGRAAEERPDRVPSEAAGGTGTEALCPVLTWSSIDKAVIFPNALSIQELWGGFSGPQGSWRDGALTKELRGSQELSATESPTTGSSTPPSTQRSQTRVGRIHTAKWLVLDGEPLGQPGWLDPLYSLCDPKDPFLCLPTGEKLRPPREELKVLIEATALEDASPAAMTRCGLVHHSAEELWRAVWKAELEALNRDPTLDNWCLGMWSRLADDLFARTLTFLREMRLSPVLPEHGAGAREVTHGLQEVLSFSRVLCALKEQFGRNRLKAACKHTDKREGTSDTPQKVSLDLVTPSAQQELQARNVFVVAYIWGFGGHLHPRHWPHFDEFARSALYDSRYRVVVPAEASVFEYFVHQNDGPVETHSRLQSRSLQMSYSTIPQYERYVFLLRLMLKARQPALLVGEVGSGKTTLCHSALGPKQPHLRLPTGALLRAADLRALLQGVACQTVRLDAMVTVTRQPGLLLFLDDLHDAPYDALGKASMALETLRQCMSTGGVHTSGGQHLRLCSSGALSFLATCDAPAEGGSSCAAVSPRLSRLFSVLALPGLSADLVFSVHSPRLQLWLNELPSVADMAYCIVTATLDLYSAVRQAFPPDPDRPHFLFSPHDLRKVFQGMCLWRSPWGGDARCLGASRSSSVATALAVVQLWAHECLRTFGDRLCAADERGELLLLLAQVSQRNFGSRLSPGHKMDDKQRESNTPNLSAARDPGVGEEETSSSGEESTASSLEEEEEDEDRTESGGQGEVSDKGSSSCVSGSLSEEEPLSEIPSEEPDMESVNYRESADGTLSSLYTLSETSRTPSALRPSPPKEARPQSKPDRKRSGKLVVQLPQCTSVDRAVEEPLHNLEASLPGVVFGPDLSGLLRLQARLHTFKCDSAYKEQELEALVMQLAAVMKLKEEEEGKEKYRYNASYGVHRQGARQLAHVLRTLLLPGGHGILFGAAKGTGRKTTVRMAAQLMGYRLLEVHSGNEAAVWEMLKEASDHVGVRRGGLVLLVHESASQGVREELLVAMANRTFPRLYSYKEWKVNNLVKGPHRHEEDHRTERYFQQVPWNVHVVLLMHLAPGGECPGVGGCMARALRLCSCVEVYQPWTTESLTGVAAHHLKSHLEIPNLNTKVDRPCLVSSLSQAMAGMHQSARRYASVLTPDLQPFGPQTFMEFMSHFLYLCARLYDEGQSQANRMAAILGRMTELTEQAEQYSQEVLSLKTEFSEAQQRQARLQDALDASRNVCERARQHCLLEENRLAHLEEQLQQARQLSQDALQQVSPLYQAALAAMQSLSQSDLEELRRYRRPPEGVMAVMDVICMLFSRPSSWESSQQLLGRPNFLEDLEFYDRSALSGELLWALTEVVGRPGFQPEAVREVSRACESLCRWAHAVHQYAIAHRSMAPHEARRAELEAHAAETRARLRDARLQEEAARARLEEAERRLQEARRATEELAARLRQAKTREREAAAAVQQVAPHTADWNAVAQEIERNTGTVPGDALTLAAALAYLGPFGPDARAELQGKWRELCLTGRIDVDPEDPRTAHLSAPPCPSPPTSPYVPVPLGEDPQVPMAWVMGGVQGGVRGVAPARLLNLLLWGYRSPRARHWPLLADAHQLEGIVTMLSSSVGQLSEGKSQVQGENEYDLEVSADDPALLDKLRRGEEKGLPVLVTHVERARPTPGFLELLRRRAGTAPPGPPLPAPPAAQFGFSLFLSTPLPLRALLHEIHPSILAEVQVVDLSLSGAELQEVMLTEMVQSKCPQIWSQNCQARTEKQMLLDRLHQQEVSLMDYVLQSSAPLLPDPRFLPRVSACRNAVSGLREELLDLDQELDRHRPLLARFHGEAELVAAFYRALQDVARLSPLYLFPLRRYLPALREALALQETPDVTYGGLVAPGAVSVEVLASHLMACYRPRLFQSHAGLLRLLVSVALCHRGEARCEAERAAFLRGLGDEGFPGPAQSAPGPPTPPTQLPDWIPPAVQREVHRLESLSSFRGLASSLASCSEQWVEYLRYPSSTVIGPVPCPSHSHLSILQRALLWKTLLPHWLAAVADDLAACQLGKPFQTPLASIPHPGTPEALSQFLDKTKGPVVLLLPGPSEPGPPPVHPLHWVEQAAQDLPGNIRVKKVQVISFGAKCQREVVLATLDLAVQEGHWLVFNNCHLLDQWDEEVVWRLTQLVSCTDGGHVTEVERGEGPTEAGACGETQVHPCFRLWFITRAHTPLSIPAAVRTSALRLVCDSPWDLKEALRCSLRQAASSALAAGAALAPRRAGPLLRCAVLHAVLLQRRTYGHLGQRSAYGWIREDLQALVEAQVRTASHCHDPVGALEYIAGSLVYGGHVEDPADLMAVKGVATACLRPPPPLWGRGPHTLSELVARGRFGRRDLLQDLEQRVQASSPSGDPLLLGLSAGLAGELVRLQSHTLHLLLRDSQTSGVWPRPPALPHLPQAQDRLQALRDTLGRTGGSRVTPQTPLGLFLQQEWESLVRSAASLHAPHPTLGALSRLEARAELLAAYLWKESPETPPYAYRLSAFHNPRGFLAALLREAARAKLGDASRLSLHFQVLSAGTVPVSVPQCGAYLCGLDLQGALWDTRLTALQDTLSPKPCPLPLVWVRALSRAPERPGCSSALPLYHCPLYLDGEFGEGNIVTHLPLPAKLDPVLCALRPVRLVSTL</sequence>
<keyword evidence="8 11" id="KW-0175">Coiled coil</keyword>
<dbReference type="InterPro" id="IPR042228">
    <property type="entry name" value="Dynein_linker_3"/>
</dbReference>
<dbReference type="Pfam" id="PF08393">
    <property type="entry name" value="DHC_N2"/>
    <property type="match status" value="1"/>
</dbReference>
<evidence type="ECO:0000256" key="5">
    <source>
        <dbReference type="ARBA" id="ARBA00022741"/>
    </source>
</evidence>
<evidence type="ECO:0000256" key="4">
    <source>
        <dbReference type="ARBA" id="ARBA00022701"/>
    </source>
</evidence>
<dbReference type="GO" id="GO:0005524">
    <property type="term" value="F:ATP binding"/>
    <property type="evidence" value="ECO:0007669"/>
    <property type="project" value="UniProtKB-KW"/>
</dbReference>
<gene>
    <name evidence="14" type="ORF">SKAU_G00084840</name>
</gene>
<evidence type="ECO:0000259" key="13">
    <source>
        <dbReference type="SMART" id="SM00382"/>
    </source>
</evidence>
<dbReference type="Pfam" id="PF18198">
    <property type="entry name" value="AAA_lid_11"/>
    <property type="match status" value="1"/>
</dbReference>
<feature type="region of interest" description="Disordered" evidence="12">
    <location>
        <begin position="1630"/>
        <end position="1655"/>
    </location>
</feature>
<feature type="coiled-coil region" evidence="11">
    <location>
        <begin position="1069"/>
        <end position="1096"/>
    </location>
</feature>
<evidence type="ECO:0000256" key="8">
    <source>
        <dbReference type="ARBA" id="ARBA00023054"/>
    </source>
</evidence>
<evidence type="ECO:0000256" key="7">
    <source>
        <dbReference type="ARBA" id="ARBA00023017"/>
    </source>
</evidence>
<dbReference type="Proteomes" id="UP001152622">
    <property type="component" value="Chromosome 3"/>
</dbReference>
<evidence type="ECO:0000256" key="3">
    <source>
        <dbReference type="ARBA" id="ARBA00022490"/>
    </source>
</evidence>
<keyword evidence="4" id="KW-0493">Microtubule</keyword>
<name>A0A9Q1FVJ0_SYNKA</name>
<feature type="region of interest" description="Disordered" evidence="12">
    <location>
        <begin position="1013"/>
        <end position="1034"/>
    </location>
</feature>
<comment type="caution">
    <text evidence="14">The sequence shown here is derived from an EMBL/GenBank/DDBJ whole genome shotgun (WGS) entry which is preliminary data.</text>
</comment>
<feature type="domain" description="AAA+ ATPase" evidence="13">
    <location>
        <begin position="1536"/>
        <end position="1704"/>
    </location>
</feature>
<dbReference type="GO" id="GO:0007018">
    <property type="term" value="P:microtubule-based movement"/>
    <property type="evidence" value="ECO:0007669"/>
    <property type="project" value="InterPro"/>
</dbReference>
<feature type="region of interest" description="Disordered" evidence="12">
    <location>
        <begin position="2736"/>
        <end position="2768"/>
    </location>
</feature>
<keyword evidence="9" id="KW-0505">Motor protein</keyword>
<keyword evidence="5" id="KW-0547">Nucleotide-binding</keyword>
<organism evidence="14 15">
    <name type="scientific">Synaphobranchus kaupii</name>
    <name type="common">Kaup's arrowtooth eel</name>
    <dbReference type="NCBI Taxonomy" id="118154"/>
    <lineage>
        <taxon>Eukaryota</taxon>
        <taxon>Metazoa</taxon>
        <taxon>Chordata</taxon>
        <taxon>Craniata</taxon>
        <taxon>Vertebrata</taxon>
        <taxon>Euteleostomi</taxon>
        <taxon>Actinopterygii</taxon>
        <taxon>Neopterygii</taxon>
        <taxon>Teleostei</taxon>
        <taxon>Anguilliformes</taxon>
        <taxon>Synaphobranchidae</taxon>
        <taxon>Synaphobranchus</taxon>
    </lineage>
</organism>
<dbReference type="Pfam" id="PF12780">
    <property type="entry name" value="AAA_8"/>
    <property type="match status" value="1"/>
</dbReference>
<evidence type="ECO:0000256" key="6">
    <source>
        <dbReference type="ARBA" id="ARBA00022840"/>
    </source>
</evidence>
<evidence type="ECO:0000313" key="15">
    <source>
        <dbReference type="Proteomes" id="UP001152622"/>
    </source>
</evidence>
<dbReference type="InterPro" id="IPR013602">
    <property type="entry name" value="Dynein_heavy_linker"/>
</dbReference>
<dbReference type="FunFam" id="1.20.140.100:FF:000008">
    <property type="entry name" value="Dynein heavy chain domain 1"/>
    <property type="match status" value="1"/>
</dbReference>
<dbReference type="Pfam" id="PF18199">
    <property type="entry name" value="Dynein_C"/>
    <property type="match status" value="1"/>
</dbReference>
<dbReference type="InterPro" id="IPR041228">
    <property type="entry name" value="Dynein_C"/>
</dbReference>
<dbReference type="Gene3D" id="3.20.180.20">
    <property type="entry name" value="Dynein heavy chain, N-terminal domain 2"/>
    <property type="match status" value="1"/>
</dbReference>
<dbReference type="SUPFAM" id="SSF52540">
    <property type="entry name" value="P-loop containing nucleoside triphosphate hydrolases"/>
    <property type="match status" value="4"/>
</dbReference>
<comment type="subcellular location">
    <subcellularLocation>
        <location evidence="1">Cytoplasm</location>
        <location evidence="1">Cytoskeleton</location>
    </subcellularLocation>
</comment>
<proteinExistence type="inferred from homology"/>
<dbReference type="GO" id="GO:0030286">
    <property type="term" value="C:dynein complex"/>
    <property type="evidence" value="ECO:0007669"/>
    <property type="project" value="UniProtKB-KW"/>
</dbReference>
<evidence type="ECO:0000313" key="14">
    <source>
        <dbReference type="EMBL" id="KAJ8368456.1"/>
    </source>
</evidence>
<dbReference type="SMART" id="SM00382">
    <property type="entry name" value="AAA"/>
    <property type="match status" value="3"/>
</dbReference>
<dbReference type="Gene3D" id="1.20.140.100">
    <property type="entry name" value="Dynein heavy chain, N-terminal domain 2"/>
    <property type="match status" value="1"/>
</dbReference>
<dbReference type="InterPro" id="IPR054354">
    <property type="entry name" value="DYNC2H1-like_lid"/>
</dbReference>
<dbReference type="InterPro" id="IPR041466">
    <property type="entry name" value="Dynein_AAA5_ext"/>
</dbReference>
<evidence type="ECO:0000256" key="11">
    <source>
        <dbReference type="SAM" id="Coils"/>
    </source>
</evidence>
<evidence type="ECO:0000256" key="2">
    <source>
        <dbReference type="ARBA" id="ARBA00008887"/>
    </source>
</evidence>
<dbReference type="GO" id="GO:0005874">
    <property type="term" value="C:microtubule"/>
    <property type="evidence" value="ECO:0007669"/>
    <property type="project" value="UniProtKB-KW"/>
</dbReference>
<accession>A0A9Q1FVJ0</accession>
<protein>
    <recommendedName>
        <fullName evidence="13">AAA+ ATPase domain-containing protein</fullName>
    </recommendedName>
</protein>
<comment type="similarity">
    <text evidence="2">Belongs to the dynein heavy chain family.</text>
</comment>
<dbReference type="OrthoDB" id="5986589at2759"/>
<dbReference type="GO" id="GO:0045505">
    <property type="term" value="F:dynein intermediate chain binding"/>
    <property type="evidence" value="ECO:0007669"/>
    <property type="project" value="InterPro"/>
</dbReference>
<feature type="compositionally biased region" description="Low complexity" evidence="12">
    <location>
        <begin position="2690"/>
        <end position="2700"/>
    </location>
</feature>
<dbReference type="Gene3D" id="1.10.8.720">
    <property type="entry name" value="Region D6 of dynein motor"/>
    <property type="match status" value="1"/>
</dbReference>
<feature type="domain" description="AAA+ ATPase" evidence="13">
    <location>
        <begin position="1915"/>
        <end position="2121"/>
    </location>
</feature>
<feature type="compositionally biased region" description="Acidic residues" evidence="12">
    <location>
        <begin position="2669"/>
        <end position="2678"/>
    </location>
</feature>
<feature type="compositionally biased region" description="Basic and acidic residues" evidence="12">
    <location>
        <begin position="2749"/>
        <end position="2759"/>
    </location>
</feature>
<dbReference type="GO" id="GO:0051959">
    <property type="term" value="F:dynein light intermediate chain binding"/>
    <property type="evidence" value="ECO:0007669"/>
    <property type="project" value="InterPro"/>
</dbReference>
<feature type="compositionally biased region" description="Low complexity" evidence="12">
    <location>
        <begin position="2019"/>
        <end position="2039"/>
    </location>
</feature>
<dbReference type="Gene3D" id="1.20.58.1120">
    <property type="match status" value="1"/>
</dbReference>
<dbReference type="Pfam" id="PF12774">
    <property type="entry name" value="AAA_6"/>
    <property type="match status" value="2"/>
</dbReference>
<evidence type="ECO:0000256" key="1">
    <source>
        <dbReference type="ARBA" id="ARBA00004245"/>
    </source>
</evidence>
<dbReference type="InterPro" id="IPR035699">
    <property type="entry name" value="AAA_6"/>
</dbReference>
<dbReference type="InterPro" id="IPR024743">
    <property type="entry name" value="Dynein_HC_stalk"/>
</dbReference>
<dbReference type="Pfam" id="PF22597">
    <property type="entry name" value="DYN_lid"/>
    <property type="match status" value="1"/>
</dbReference>
<dbReference type="Pfam" id="PF12777">
    <property type="entry name" value="MT"/>
    <property type="match status" value="1"/>
</dbReference>
<evidence type="ECO:0000256" key="9">
    <source>
        <dbReference type="ARBA" id="ARBA00023175"/>
    </source>
</evidence>
<feature type="region of interest" description="Disordered" evidence="12">
    <location>
        <begin position="1"/>
        <end position="49"/>
    </location>
</feature>
<keyword evidence="10" id="KW-0206">Cytoskeleton</keyword>
<dbReference type="InterPro" id="IPR042222">
    <property type="entry name" value="Dynein_2_N"/>
</dbReference>
<evidence type="ECO:0000256" key="10">
    <source>
        <dbReference type="ARBA" id="ARBA00023212"/>
    </source>
</evidence>
<dbReference type="Pfam" id="PF17852">
    <property type="entry name" value="Dynein_AAA_lid"/>
    <property type="match status" value="1"/>
</dbReference>
<dbReference type="Gene3D" id="1.10.8.710">
    <property type="match status" value="1"/>
</dbReference>
<dbReference type="PANTHER" id="PTHR45703:SF36">
    <property type="entry name" value="DYNEIN HEAVY CHAIN, CYTOPLASMIC"/>
    <property type="match status" value="1"/>
</dbReference>
<evidence type="ECO:0000256" key="12">
    <source>
        <dbReference type="SAM" id="MobiDB-lite"/>
    </source>
</evidence>
<feature type="region of interest" description="Disordered" evidence="12">
    <location>
        <begin position="2623"/>
        <end position="2720"/>
    </location>
</feature>
<dbReference type="Gene3D" id="3.10.490.20">
    <property type="match status" value="1"/>
</dbReference>